<evidence type="ECO:0000256" key="3">
    <source>
        <dbReference type="ARBA" id="ARBA00018596"/>
    </source>
</evidence>
<dbReference type="STRING" id="32264.T1KRR8"/>
<feature type="compositionally biased region" description="Basic residues" evidence="6">
    <location>
        <begin position="17"/>
        <end position="26"/>
    </location>
</feature>
<comment type="subcellular location">
    <subcellularLocation>
        <location evidence="1">Nucleus</location>
    </subcellularLocation>
</comment>
<feature type="region of interest" description="Disordered" evidence="6">
    <location>
        <begin position="57"/>
        <end position="78"/>
    </location>
</feature>
<dbReference type="GO" id="GO:0003677">
    <property type="term" value="F:DNA binding"/>
    <property type="evidence" value="ECO:0007669"/>
    <property type="project" value="InterPro"/>
</dbReference>
<name>T1KRR8_TETUR</name>
<evidence type="ECO:0000313" key="9">
    <source>
        <dbReference type="Proteomes" id="UP000015104"/>
    </source>
</evidence>
<evidence type="ECO:0000256" key="4">
    <source>
        <dbReference type="ARBA" id="ARBA00022705"/>
    </source>
</evidence>
<dbReference type="eggNOG" id="KOG1625">
    <property type="taxonomic scope" value="Eukaryota"/>
</dbReference>
<evidence type="ECO:0000256" key="1">
    <source>
        <dbReference type="ARBA" id="ARBA00004123"/>
    </source>
</evidence>
<protein>
    <recommendedName>
        <fullName evidence="3">DNA polymerase alpha subunit B</fullName>
    </recommendedName>
</protein>
<comment type="similarity">
    <text evidence="2">Belongs to the DNA polymerase alpha subunit B family.</text>
</comment>
<evidence type="ECO:0000256" key="2">
    <source>
        <dbReference type="ARBA" id="ARBA00007299"/>
    </source>
</evidence>
<proteinExistence type="inferred from homology"/>
<dbReference type="EnsemblMetazoa" id="tetur19g00480.1">
    <property type="protein sequence ID" value="tetur19g00480.1"/>
    <property type="gene ID" value="tetur19g00480"/>
</dbReference>
<dbReference type="GO" id="GO:0005658">
    <property type="term" value="C:alpha DNA polymerase:primase complex"/>
    <property type="evidence" value="ECO:0007669"/>
    <property type="project" value="TreeGrafter"/>
</dbReference>
<sequence length="538" mass="61657">MLNGYHTQTKTPEIHQSRIKATHHSATKAKYIPKIKPKIEYDILETYVSLGNIKKENGSEDAKTDLEEKSGESKSEPVKIKTEPVDEPMHEDISIDHIENGKAEINTEKFQARYIKIERSDEPENLVESKREFKVDEDDELYKREVICEFGQVIPFKAWLALKKDRKLNITPFDHNRNLLAEEKFMDCSIMKNVRAMDAIHNELRPLFLSADRDRVISTFVNAEPGEAAFFGKLRMDAKDEFDEKLVFLHDDSECKVRFQLDLTHVKDFSIFPGQFVEIVGEAVTKEIIRVQEIHDMSYLIRPFPPAPTFTHPINIVTASGPFNTPNTDDFSLLKNLLEYVSSYRPDVLILFGPIVEMTSIVETGTRVIVISSPKEWHTLPLFPTPPYNGFWTNIELYPCPSVIDINGLIIGLSSVDIIFHLTKHLLESRKTTESGNRIKRILRHIVAQHNFYPLYPTADEVTLEVPKIEYCRFMKTPHIIILPSTLRNFIHSIEGCVFVNPERIRKNTIGRIQVFPAANQGVSTSIESSISAQIIKL</sequence>
<dbReference type="EMBL" id="CAEY01000418">
    <property type="status" value="NOT_ANNOTATED_CDS"/>
    <property type="molecule type" value="Genomic_DNA"/>
</dbReference>
<dbReference type="PANTHER" id="PTHR23061">
    <property type="entry name" value="DNA POLYMERASE 2 ALPHA 70 KDA SUBUNIT"/>
    <property type="match status" value="1"/>
</dbReference>
<dbReference type="PANTHER" id="PTHR23061:SF12">
    <property type="entry name" value="DNA POLYMERASE ALPHA SUBUNIT B"/>
    <property type="match status" value="1"/>
</dbReference>
<accession>T1KRR8</accession>
<dbReference type="InterPro" id="IPR007185">
    <property type="entry name" value="DNA_pol_a/d/e_bsu"/>
</dbReference>
<evidence type="ECO:0000313" key="8">
    <source>
        <dbReference type="EnsemblMetazoa" id="tetur19g00480.1"/>
    </source>
</evidence>
<evidence type="ECO:0000256" key="6">
    <source>
        <dbReference type="SAM" id="MobiDB-lite"/>
    </source>
</evidence>
<reference evidence="8" key="2">
    <citation type="submission" date="2015-06" db="UniProtKB">
        <authorList>
            <consortium name="EnsemblMetazoa"/>
        </authorList>
    </citation>
    <scope>IDENTIFICATION</scope>
</reference>
<dbReference type="GO" id="GO:0006270">
    <property type="term" value="P:DNA replication initiation"/>
    <property type="evidence" value="ECO:0007669"/>
    <property type="project" value="TreeGrafter"/>
</dbReference>
<dbReference type="HOGENOM" id="CLU_506561_0_0_1"/>
<evidence type="ECO:0000256" key="5">
    <source>
        <dbReference type="ARBA" id="ARBA00023242"/>
    </source>
</evidence>
<dbReference type="InterPro" id="IPR016722">
    <property type="entry name" value="DNA_pol_alpha_bsu"/>
</dbReference>
<keyword evidence="4" id="KW-0235">DNA replication</keyword>
<keyword evidence="9" id="KW-1185">Reference proteome</keyword>
<dbReference type="Gene3D" id="3.60.21.60">
    <property type="match status" value="3"/>
</dbReference>
<organism evidence="8 9">
    <name type="scientific">Tetranychus urticae</name>
    <name type="common">Two-spotted spider mite</name>
    <dbReference type="NCBI Taxonomy" id="32264"/>
    <lineage>
        <taxon>Eukaryota</taxon>
        <taxon>Metazoa</taxon>
        <taxon>Ecdysozoa</taxon>
        <taxon>Arthropoda</taxon>
        <taxon>Chelicerata</taxon>
        <taxon>Arachnida</taxon>
        <taxon>Acari</taxon>
        <taxon>Acariformes</taxon>
        <taxon>Trombidiformes</taxon>
        <taxon>Prostigmata</taxon>
        <taxon>Eleutherengona</taxon>
        <taxon>Raphignathae</taxon>
        <taxon>Tetranychoidea</taxon>
        <taxon>Tetranychidae</taxon>
        <taxon>Tetranychus</taxon>
    </lineage>
</organism>
<evidence type="ECO:0000259" key="7">
    <source>
        <dbReference type="Pfam" id="PF04042"/>
    </source>
</evidence>
<reference evidence="9" key="1">
    <citation type="submission" date="2011-08" db="EMBL/GenBank/DDBJ databases">
        <authorList>
            <person name="Rombauts S."/>
        </authorList>
    </citation>
    <scope>NUCLEOTIDE SEQUENCE</scope>
    <source>
        <strain evidence="9">London</strain>
    </source>
</reference>
<keyword evidence="5" id="KW-0539">Nucleus</keyword>
<feature type="region of interest" description="Disordered" evidence="6">
    <location>
        <begin position="1"/>
        <end position="26"/>
    </location>
</feature>
<dbReference type="Proteomes" id="UP000015104">
    <property type="component" value="Unassembled WGS sequence"/>
</dbReference>
<dbReference type="Pfam" id="PF04042">
    <property type="entry name" value="DNA_pol_E_B"/>
    <property type="match status" value="1"/>
</dbReference>
<feature type="compositionally biased region" description="Polar residues" evidence="6">
    <location>
        <begin position="1"/>
        <end position="11"/>
    </location>
</feature>
<dbReference type="AlphaFoldDB" id="T1KRR8"/>
<feature type="domain" description="DNA polymerase alpha/delta/epsilon subunit B" evidence="7">
    <location>
        <begin position="360"/>
        <end position="491"/>
    </location>
</feature>